<dbReference type="PROSITE" id="PS51257">
    <property type="entry name" value="PROKAR_LIPOPROTEIN"/>
    <property type="match status" value="1"/>
</dbReference>
<keyword evidence="3" id="KW-1015">Disulfide bond</keyword>
<dbReference type="InterPro" id="IPR013766">
    <property type="entry name" value="Thioredoxin_domain"/>
</dbReference>
<sequence length="366" mass="41383">MRKNLFFVITSLILASACTQKEGITISGNYDNPVEDQLVKIELIMNNELTVIDSFRLEPHGNYNRILKVAEPGFYRLNFYNRHVTNMILGDSDIQLVKDENDPRGGYKVSGSKDMDYIYALTALKQDFEKQSQTLNEEFMNARNSGDMQLLEDIRNRFMQMKATSDNQIKSAILKMDGSIAGILSTSFIDEENEFAFLDSLAQKYQKELPNSSYTNELVKKVEAYRKLAVGSPAPEISLPNPAGEIVSLSSFKGKYVMIDFWAAWCRPCRAENPNVVRMYQTYGGKGFEILGVSLDRQKESWVKAIAEDQLTWAQVSDLKYFESEAAQLYQINSIPATYLIGPDGTIIAKNLRGAELEAKLKEIFG</sequence>
<evidence type="ECO:0000256" key="2">
    <source>
        <dbReference type="ARBA" id="ARBA00022748"/>
    </source>
</evidence>
<dbReference type="GO" id="GO:0030313">
    <property type="term" value="C:cell envelope"/>
    <property type="evidence" value="ECO:0007669"/>
    <property type="project" value="UniProtKB-SubCell"/>
</dbReference>
<dbReference type="CDD" id="cd02966">
    <property type="entry name" value="TlpA_like_family"/>
    <property type="match status" value="1"/>
</dbReference>
<dbReference type="RefSeq" id="WP_084374209.1">
    <property type="nucleotide sequence ID" value="NZ_FWYF01000004.1"/>
</dbReference>
<dbReference type="InterPro" id="IPR036249">
    <property type="entry name" value="Thioredoxin-like_sf"/>
</dbReference>
<dbReference type="GO" id="GO:0016209">
    <property type="term" value="F:antioxidant activity"/>
    <property type="evidence" value="ECO:0007669"/>
    <property type="project" value="InterPro"/>
</dbReference>
<dbReference type="InterPro" id="IPR000866">
    <property type="entry name" value="AhpC/TSA"/>
</dbReference>
<dbReference type="SUPFAM" id="SSF52833">
    <property type="entry name" value="Thioredoxin-like"/>
    <property type="match status" value="1"/>
</dbReference>
<evidence type="ECO:0000313" key="6">
    <source>
        <dbReference type="EMBL" id="SMD37996.1"/>
    </source>
</evidence>
<evidence type="ECO:0000256" key="1">
    <source>
        <dbReference type="ARBA" id="ARBA00004196"/>
    </source>
</evidence>
<comment type="subcellular location">
    <subcellularLocation>
        <location evidence="1">Cell envelope</location>
    </subcellularLocation>
</comment>
<keyword evidence="4" id="KW-0676">Redox-active center</keyword>
<dbReference type="GO" id="GO:0017004">
    <property type="term" value="P:cytochrome complex assembly"/>
    <property type="evidence" value="ECO:0007669"/>
    <property type="project" value="UniProtKB-KW"/>
</dbReference>
<dbReference type="PANTHER" id="PTHR42852:SF6">
    <property type="entry name" value="THIOL:DISULFIDE INTERCHANGE PROTEIN DSBE"/>
    <property type="match status" value="1"/>
</dbReference>
<keyword evidence="2" id="KW-0201">Cytochrome c-type biogenesis</keyword>
<dbReference type="PANTHER" id="PTHR42852">
    <property type="entry name" value="THIOL:DISULFIDE INTERCHANGE PROTEIN DSBE"/>
    <property type="match status" value="1"/>
</dbReference>
<dbReference type="Gene3D" id="3.40.30.10">
    <property type="entry name" value="Glutaredoxin"/>
    <property type="match status" value="1"/>
</dbReference>
<evidence type="ECO:0000313" key="7">
    <source>
        <dbReference type="Proteomes" id="UP000192472"/>
    </source>
</evidence>
<reference evidence="6 7" key="1">
    <citation type="submission" date="2017-04" db="EMBL/GenBank/DDBJ databases">
        <authorList>
            <person name="Afonso C.L."/>
            <person name="Miller P.J."/>
            <person name="Scott M.A."/>
            <person name="Spackman E."/>
            <person name="Goraichik I."/>
            <person name="Dimitrov K.M."/>
            <person name="Suarez D.L."/>
            <person name="Swayne D.E."/>
        </authorList>
    </citation>
    <scope>NUCLEOTIDE SEQUENCE [LARGE SCALE GENOMIC DNA]</scope>
    <source>
        <strain evidence="6 7">DSM 26133</strain>
    </source>
</reference>
<dbReference type="Pfam" id="PF00578">
    <property type="entry name" value="AhpC-TSA"/>
    <property type="match status" value="1"/>
</dbReference>
<dbReference type="AlphaFoldDB" id="A0A1W2GNZ7"/>
<dbReference type="PROSITE" id="PS51352">
    <property type="entry name" value="THIOREDOXIN_2"/>
    <property type="match status" value="1"/>
</dbReference>
<gene>
    <name evidence="6" type="ORF">SAMN04488029_3580</name>
</gene>
<name>A0A1W2GNZ7_REIFA</name>
<protein>
    <submittedName>
        <fullName evidence="6">Peroxiredoxin</fullName>
    </submittedName>
</protein>
<feature type="domain" description="Thioredoxin" evidence="5">
    <location>
        <begin position="228"/>
        <end position="366"/>
    </location>
</feature>
<dbReference type="InterPro" id="IPR050553">
    <property type="entry name" value="Thioredoxin_ResA/DsbE_sf"/>
</dbReference>
<organism evidence="6 7">
    <name type="scientific">Reichenbachiella faecimaris</name>
    <dbReference type="NCBI Taxonomy" id="692418"/>
    <lineage>
        <taxon>Bacteria</taxon>
        <taxon>Pseudomonadati</taxon>
        <taxon>Bacteroidota</taxon>
        <taxon>Cytophagia</taxon>
        <taxon>Cytophagales</taxon>
        <taxon>Reichenbachiellaceae</taxon>
        <taxon>Reichenbachiella</taxon>
    </lineage>
</organism>
<dbReference type="GO" id="GO:0016491">
    <property type="term" value="F:oxidoreductase activity"/>
    <property type="evidence" value="ECO:0007669"/>
    <property type="project" value="InterPro"/>
</dbReference>
<dbReference type="STRING" id="692418.SAMN04488029_3580"/>
<dbReference type="EMBL" id="FWYF01000004">
    <property type="protein sequence ID" value="SMD37996.1"/>
    <property type="molecule type" value="Genomic_DNA"/>
</dbReference>
<keyword evidence="7" id="KW-1185">Reference proteome</keyword>
<dbReference type="Proteomes" id="UP000192472">
    <property type="component" value="Unassembled WGS sequence"/>
</dbReference>
<accession>A0A1W2GNZ7</accession>
<evidence type="ECO:0000259" key="5">
    <source>
        <dbReference type="PROSITE" id="PS51352"/>
    </source>
</evidence>
<dbReference type="OrthoDB" id="6399635at2"/>
<evidence type="ECO:0000256" key="3">
    <source>
        <dbReference type="ARBA" id="ARBA00023157"/>
    </source>
</evidence>
<evidence type="ECO:0000256" key="4">
    <source>
        <dbReference type="ARBA" id="ARBA00023284"/>
    </source>
</evidence>
<proteinExistence type="predicted"/>